<evidence type="ECO:0000256" key="7">
    <source>
        <dbReference type="ARBA" id="ARBA00022989"/>
    </source>
</evidence>
<dbReference type="HAMAP" id="MF_00024">
    <property type="entry name" value="CobD_CbiB"/>
    <property type="match status" value="1"/>
</dbReference>
<gene>
    <name evidence="10" type="primary">cbiB</name>
    <name evidence="9" type="synonym">cobD</name>
    <name evidence="10" type="ORF">RY831_23715</name>
</gene>
<proteinExistence type="inferred from homology"/>
<feature type="transmembrane region" description="Helical" evidence="9">
    <location>
        <begin position="296"/>
        <end position="314"/>
    </location>
</feature>
<evidence type="ECO:0000256" key="9">
    <source>
        <dbReference type="HAMAP-Rule" id="MF_00024"/>
    </source>
</evidence>
<dbReference type="RefSeq" id="WP_326508851.1">
    <property type="nucleotide sequence ID" value="NZ_JAWIIV010000026.1"/>
</dbReference>
<comment type="caution">
    <text evidence="9">Lacks conserved residue(s) required for the propagation of feature annotation.</text>
</comment>
<feature type="transmembrane region" description="Helical" evidence="9">
    <location>
        <begin position="88"/>
        <end position="107"/>
    </location>
</feature>
<keyword evidence="11" id="KW-1185">Reference proteome</keyword>
<keyword evidence="5 9" id="KW-0169">Cobalamin biosynthesis</keyword>
<evidence type="ECO:0000256" key="3">
    <source>
        <dbReference type="ARBA" id="ARBA00006263"/>
    </source>
</evidence>
<protein>
    <recommendedName>
        <fullName evidence="9">Cobalamin biosynthesis protein CobD</fullName>
    </recommendedName>
</protein>
<comment type="function">
    <text evidence="9">Converts cobyric acid to cobinamide by the addition of aminopropanol on the F carboxylic group.</text>
</comment>
<comment type="similarity">
    <text evidence="3 9">Belongs to the CobD/CbiB family.</text>
</comment>
<evidence type="ECO:0000256" key="2">
    <source>
        <dbReference type="ARBA" id="ARBA00004953"/>
    </source>
</evidence>
<feature type="transmembrane region" description="Helical" evidence="9">
    <location>
        <begin position="61"/>
        <end position="81"/>
    </location>
</feature>
<reference evidence="10 11" key="1">
    <citation type="submission" date="2023-10" db="EMBL/GenBank/DDBJ databases">
        <title>Noviherbaspirillum sp. CPCC 100848 genome assembly.</title>
        <authorList>
            <person name="Li X.Y."/>
            <person name="Fang X.M."/>
        </authorList>
    </citation>
    <scope>NUCLEOTIDE SEQUENCE [LARGE SCALE GENOMIC DNA]</scope>
    <source>
        <strain evidence="10 11">CPCC 100848</strain>
    </source>
</reference>
<keyword evidence="4 9" id="KW-1003">Cell membrane</keyword>
<keyword evidence="7 9" id="KW-1133">Transmembrane helix</keyword>
<evidence type="ECO:0000313" key="11">
    <source>
        <dbReference type="Proteomes" id="UP001352263"/>
    </source>
</evidence>
<keyword evidence="8 9" id="KW-0472">Membrane</keyword>
<evidence type="ECO:0000256" key="5">
    <source>
        <dbReference type="ARBA" id="ARBA00022573"/>
    </source>
</evidence>
<dbReference type="PANTHER" id="PTHR34308:SF1">
    <property type="entry name" value="COBALAMIN BIOSYNTHESIS PROTEIN CBIB"/>
    <property type="match status" value="1"/>
</dbReference>
<dbReference type="Pfam" id="PF03186">
    <property type="entry name" value="CobD_Cbib"/>
    <property type="match status" value="1"/>
</dbReference>
<dbReference type="EMBL" id="JAWIIV010000026">
    <property type="protein sequence ID" value="MEC4722177.1"/>
    <property type="molecule type" value="Genomic_DNA"/>
</dbReference>
<dbReference type="Proteomes" id="UP001352263">
    <property type="component" value="Unassembled WGS sequence"/>
</dbReference>
<feature type="transmembrane region" description="Helical" evidence="9">
    <location>
        <begin position="161"/>
        <end position="183"/>
    </location>
</feature>
<dbReference type="NCBIfam" id="TIGR00380">
    <property type="entry name" value="cobal_cbiB"/>
    <property type="match status" value="1"/>
</dbReference>
<evidence type="ECO:0000256" key="8">
    <source>
        <dbReference type="ARBA" id="ARBA00023136"/>
    </source>
</evidence>
<accession>A0ABU6JEU7</accession>
<keyword evidence="6 9" id="KW-0812">Transmembrane</keyword>
<evidence type="ECO:0000256" key="1">
    <source>
        <dbReference type="ARBA" id="ARBA00004651"/>
    </source>
</evidence>
<comment type="caution">
    <text evidence="10">The sequence shown here is derived from an EMBL/GenBank/DDBJ whole genome shotgun (WGS) entry which is preliminary data.</text>
</comment>
<comment type="subcellular location">
    <subcellularLocation>
        <location evidence="1 9">Cell membrane</location>
        <topology evidence="1 9">Multi-pass membrane protein</topology>
    </subcellularLocation>
</comment>
<evidence type="ECO:0000256" key="4">
    <source>
        <dbReference type="ARBA" id="ARBA00022475"/>
    </source>
</evidence>
<name>A0ABU6JEU7_9BURK</name>
<dbReference type="PANTHER" id="PTHR34308">
    <property type="entry name" value="COBALAMIN BIOSYNTHESIS PROTEIN CBIB"/>
    <property type="match status" value="1"/>
</dbReference>
<comment type="pathway">
    <text evidence="2 9">Cofactor biosynthesis; adenosylcobalamin biosynthesis.</text>
</comment>
<evidence type="ECO:0000313" key="10">
    <source>
        <dbReference type="EMBL" id="MEC4722177.1"/>
    </source>
</evidence>
<sequence>MLSGLTLSAVALLMLAGVVLDWLLGEPRRFHPLVGFGRIAGLIEQQCNRGGAGVSSYLRGVIGWVLAVLPLVVLTGAALHAATQAHSLLGMALHALLLYFCIGLRSLRDHMLPIAAALAAGQLGLARELTSRIVSRDTARANDSDLAKAAVESTLENGNDAVFGTLFWFAVAGGPGALLFRLANTLDAMWGYRNARFLRYGWMAARTDDALNWIPARLTALSYMLLGDGRRARQCWRTQAAAWPSPNAGPVMSSGAGALGLALGGTAEYDGAVETRPPLGTGRPAEADDIGRAWRLVGRTTLLWIAVLGCLAILNERMPHA</sequence>
<organism evidence="10 11">
    <name type="scientific">Noviherbaspirillum album</name>
    <dbReference type="NCBI Taxonomy" id="3080276"/>
    <lineage>
        <taxon>Bacteria</taxon>
        <taxon>Pseudomonadati</taxon>
        <taxon>Pseudomonadota</taxon>
        <taxon>Betaproteobacteria</taxon>
        <taxon>Burkholderiales</taxon>
        <taxon>Oxalobacteraceae</taxon>
        <taxon>Noviherbaspirillum</taxon>
    </lineage>
</organism>
<dbReference type="InterPro" id="IPR004485">
    <property type="entry name" value="Cobalamin_biosynth_CobD/CbiB"/>
</dbReference>
<evidence type="ECO:0000256" key="6">
    <source>
        <dbReference type="ARBA" id="ARBA00022692"/>
    </source>
</evidence>